<evidence type="ECO:0000256" key="7">
    <source>
        <dbReference type="ARBA" id="ARBA00022737"/>
    </source>
</evidence>
<evidence type="ECO:0000256" key="3">
    <source>
        <dbReference type="ARBA" id="ARBA00022475"/>
    </source>
</evidence>
<dbReference type="InterPro" id="IPR025875">
    <property type="entry name" value="Leu-rich_rpt_4"/>
</dbReference>
<dbReference type="InterPro" id="IPR003591">
    <property type="entry name" value="Leu-rich_rpt_typical-subtyp"/>
</dbReference>
<accession>A0A8J4VPA3</accession>
<dbReference type="Proteomes" id="UP000737018">
    <property type="component" value="Unassembled WGS sequence"/>
</dbReference>
<evidence type="ECO:0000256" key="10">
    <source>
        <dbReference type="SAM" id="SignalP"/>
    </source>
</evidence>
<dbReference type="EMBL" id="JRKL02001367">
    <property type="protein sequence ID" value="KAF3964422.1"/>
    <property type="molecule type" value="Genomic_DNA"/>
</dbReference>
<dbReference type="GO" id="GO:0004672">
    <property type="term" value="F:protein kinase activity"/>
    <property type="evidence" value="ECO:0007669"/>
    <property type="project" value="InterPro"/>
</dbReference>
<dbReference type="AlphaFoldDB" id="A0A8J4VPA3"/>
<keyword evidence="8" id="KW-1133">Transmembrane helix</keyword>
<keyword evidence="6 10" id="KW-0732">Signal</keyword>
<dbReference type="OrthoDB" id="676979at2759"/>
<dbReference type="FunFam" id="3.80.10.10:FF:000095">
    <property type="entry name" value="LRR receptor-like serine/threonine-protein kinase GSO1"/>
    <property type="match status" value="1"/>
</dbReference>
<dbReference type="Pfam" id="PF00560">
    <property type="entry name" value="LRR_1"/>
    <property type="match status" value="3"/>
</dbReference>
<dbReference type="FunFam" id="3.80.10.10:FF:000299">
    <property type="entry name" value="Piriformospora indica-insensitive protein 2"/>
    <property type="match status" value="1"/>
</dbReference>
<protein>
    <recommendedName>
        <fullName evidence="11">Protein kinase domain-containing protein</fullName>
    </recommendedName>
</protein>
<evidence type="ECO:0000256" key="4">
    <source>
        <dbReference type="ARBA" id="ARBA00022614"/>
    </source>
</evidence>
<dbReference type="InterPro" id="IPR011009">
    <property type="entry name" value="Kinase-like_dom_sf"/>
</dbReference>
<dbReference type="Gene3D" id="1.10.510.10">
    <property type="entry name" value="Transferase(Phosphotransferase) domain 1"/>
    <property type="match status" value="1"/>
</dbReference>
<feature type="chain" id="PRO_5035311982" description="Protein kinase domain-containing protein" evidence="10">
    <location>
        <begin position="30"/>
        <end position="500"/>
    </location>
</feature>
<keyword evidence="3" id="KW-1003">Cell membrane</keyword>
<keyword evidence="4" id="KW-0433">Leucine-rich repeat</keyword>
<evidence type="ECO:0000256" key="5">
    <source>
        <dbReference type="ARBA" id="ARBA00022692"/>
    </source>
</evidence>
<proteinExistence type="predicted"/>
<feature type="signal peptide" evidence="10">
    <location>
        <begin position="1"/>
        <end position="29"/>
    </location>
</feature>
<dbReference type="PROSITE" id="PS50011">
    <property type="entry name" value="PROTEIN_KINASE_DOM"/>
    <property type="match status" value="1"/>
</dbReference>
<evidence type="ECO:0000256" key="9">
    <source>
        <dbReference type="ARBA" id="ARBA00023136"/>
    </source>
</evidence>
<comment type="subcellular location">
    <subcellularLocation>
        <location evidence="2">Cell membrane</location>
    </subcellularLocation>
    <subcellularLocation>
        <location evidence="1">Membrane</location>
        <topology evidence="1">Single-pass membrane protein</topology>
    </subcellularLocation>
</comment>
<evidence type="ECO:0000256" key="2">
    <source>
        <dbReference type="ARBA" id="ARBA00004236"/>
    </source>
</evidence>
<dbReference type="SMART" id="SM00369">
    <property type="entry name" value="LRR_TYP"/>
    <property type="match status" value="4"/>
</dbReference>
<evidence type="ECO:0000313" key="12">
    <source>
        <dbReference type="EMBL" id="KAF3964422.1"/>
    </source>
</evidence>
<organism evidence="12 13">
    <name type="scientific">Castanea mollissima</name>
    <name type="common">Chinese chestnut</name>
    <dbReference type="NCBI Taxonomy" id="60419"/>
    <lineage>
        <taxon>Eukaryota</taxon>
        <taxon>Viridiplantae</taxon>
        <taxon>Streptophyta</taxon>
        <taxon>Embryophyta</taxon>
        <taxon>Tracheophyta</taxon>
        <taxon>Spermatophyta</taxon>
        <taxon>Magnoliopsida</taxon>
        <taxon>eudicotyledons</taxon>
        <taxon>Gunneridae</taxon>
        <taxon>Pentapetalae</taxon>
        <taxon>rosids</taxon>
        <taxon>fabids</taxon>
        <taxon>Fagales</taxon>
        <taxon>Fagaceae</taxon>
        <taxon>Castanea</taxon>
    </lineage>
</organism>
<name>A0A8J4VPA3_9ROSI</name>
<sequence length="500" mass="54623">MALTSLKNAFSFVSLVAFAILHSSFEVASVSVNAEREAEADALLIWKASLQRETQSPLPSWTLLPNNATNSSNNQYTSSTPCSWFGVSCNHAGSVVRLNLTCSALKGTLHEFPFSSLPNLAYVDLSMNGFFGTIPIQISHISKLIYLDLSFNNLSGEMPPQIGLLTNLEVLHLGENQLNGSIPIEIGHLKSLNDLSLYANHLHGRIPASIGNLSNLAYSYLDEKKILYSIPTSLAELSNLAYLYLCDNQLSGSIPLEIGNLTNLVELDISHNNLKGLIPPSIGKFENLALLQMYENQLSGNIPTEIGNLKSLIFLSLYTNHLSGTIPTLVGALSNLIVLYLFNNQLSGSIPKELGNLKSLIHLILSRNMLNDFGKAKLLNRDSSNWISLAGTYGYISPQLAYTMKINEKCDVYSFGVLAVEVIKGRHPGEMIPILSTSIVGDNLLLKDLLDLRISPPTLQLESQLLVIIKLAIACLHANPDCRPTMHMVSQLLSIQNALS</sequence>
<evidence type="ECO:0000259" key="11">
    <source>
        <dbReference type="PROSITE" id="PS50011"/>
    </source>
</evidence>
<comment type="caution">
    <text evidence="12">The sequence shown here is derived from an EMBL/GenBank/DDBJ whole genome shotgun (WGS) entry which is preliminary data.</text>
</comment>
<dbReference type="Pfam" id="PF12799">
    <property type="entry name" value="LRR_4"/>
    <property type="match status" value="1"/>
</dbReference>
<dbReference type="GO" id="GO:0005886">
    <property type="term" value="C:plasma membrane"/>
    <property type="evidence" value="ECO:0007669"/>
    <property type="project" value="UniProtKB-SubCell"/>
</dbReference>
<dbReference type="PANTHER" id="PTHR47988">
    <property type="entry name" value="SOMATIC EMBRYOGENESIS RECEPTOR KINASE 1"/>
    <property type="match status" value="1"/>
</dbReference>
<reference evidence="12" key="1">
    <citation type="submission" date="2020-03" db="EMBL/GenBank/DDBJ databases">
        <title>Castanea mollissima Vanexum genome sequencing.</title>
        <authorList>
            <person name="Staton M."/>
        </authorList>
    </citation>
    <scope>NUCLEOTIDE SEQUENCE</scope>
    <source>
        <tissue evidence="12">Leaf</tissue>
    </source>
</reference>
<evidence type="ECO:0000313" key="13">
    <source>
        <dbReference type="Proteomes" id="UP000737018"/>
    </source>
</evidence>
<dbReference type="InterPro" id="IPR000719">
    <property type="entry name" value="Prot_kinase_dom"/>
</dbReference>
<dbReference type="SUPFAM" id="SSF56112">
    <property type="entry name" value="Protein kinase-like (PK-like)"/>
    <property type="match status" value="1"/>
</dbReference>
<dbReference type="PRINTS" id="PR00019">
    <property type="entry name" value="LEURICHRPT"/>
</dbReference>
<evidence type="ECO:0000256" key="1">
    <source>
        <dbReference type="ARBA" id="ARBA00004167"/>
    </source>
</evidence>
<evidence type="ECO:0000256" key="8">
    <source>
        <dbReference type="ARBA" id="ARBA00022989"/>
    </source>
</evidence>
<feature type="domain" description="Protein kinase" evidence="11">
    <location>
        <begin position="120"/>
        <end position="499"/>
    </location>
</feature>
<gene>
    <name evidence="12" type="ORF">CMV_011284</name>
</gene>
<keyword evidence="5" id="KW-0812">Transmembrane</keyword>
<dbReference type="GO" id="GO:0005524">
    <property type="term" value="F:ATP binding"/>
    <property type="evidence" value="ECO:0007669"/>
    <property type="project" value="InterPro"/>
</dbReference>
<keyword evidence="9" id="KW-0472">Membrane</keyword>
<dbReference type="InterPro" id="IPR001611">
    <property type="entry name" value="Leu-rich_rpt"/>
</dbReference>
<dbReference type="SUPFAM" id="SSF52058">
    <property type="entry name" value="L domain-like"/>
    <property type="match status" value="1"/>
</dbReference>
<keyword evidence="7" id="KW-0677">Repeat</keyword>
<evidence type="ECO:0000256" key="6">
    <source>
        <dbReference type="ARBA" id="ARBA00022729"/>
    </source>
</evidence>
<dbReference type="Pfam" id="PF00069">
    <property type="entry name" value="Pkinase"/>
    <property type="match status" value="1"/>
</dbReference>
<dbReference type="Gene3D" id="3.80.10.10">
    <property type="entry name" value="Ribonuclease Inhibitor"/>
    <property type="match status" value="3"/>
</dbReference>
<keyword evidence="13" id="KW-1185">Reference proteome</keyword>
<dbReference type="InterPro" id="IPR032675">
    <property type="entry name" value="LRR_dom_sf"/>
</dbReference>